<dbReference type="EMBL" id="BGOW01000002">
    <property type="protein sequence ID" value="GBL44728.1"/>
    <property type="molecule type" value="Genomic_DNA"/>
</dbReference>
<protein>
    <recommendedName>
        <fullName evidence="6">ADP-dependent (S)-NAD(P)H-hydrate dehydratase</fullName>
        <ecNumber evidence="6">4.2.1.136</ecNumber>
    </recommendedName>
    <alternativeName>
        <fullName evidence="6">ADP-dependent NAD(P)HX dehydratase</fullName>
    </alternativeName>
</protein>
<keyword evidence="3 6" id="KW-0521">NADP</keyword>
<feature type="binding site" evidence="6">
    <location>
        <position position="218"/>
    </location>
    <ligand>
        <name>AMP</name>
        <dbReference type="ChEBI" id="CHEBI:456215"/>
    </ligand>
</feature>
<dbReference type="PANTHER" id="PTHR12592:SF0">
    <property type="entry name" value="ATP-DEPENDENT (S)-NAD(P)H-HYDRATE DEHYDRATASE"/>
    <property type="match status" value="1"/>
</dbReference>
<accession>A0A401JAN6</accession>
<name>A0A401JAN6_9PROT</name>
<evidence type="ECO:0000313" key="9">
    <source>
        <dbReference type="Proteomes" id="UP000286806"/>
    </source>
</evidence>
<dbReference type="NCBIfam" id="TIGR00196">
    <property type="entry name" value="yjeF_cterm"/>
    <property type="match status" value="1"/>
</dbReference>
<evidence type="ECO:0000259" key="7">
    <source>
        <dbReference type="PROSITE" id="PS51383"/>
    </source>
</evidence>
<feature type="binding site" evidence="6">
    <location>
        <position position="99"/>
    </location>
    <ligand>
        <name>(6S)-NADPHX</name>
        <dbReference type="ChEBI" id="CHEBI:64076"/>
    </ligand>
</feature>
<evidence type="ECO:0000256" key="3">
    <source>
        <dbReference type="ARBA" id="ARBA00022857"/>
    </source>
</evidence>
<keyword evidence="1 6" id="KW-0547">Nucleotide-binding</keyword>
<dbReference type="InterPro" id="IPR000631">
    <property type="entry name" value="CARKD"/>
</dbReference>
<proteinExistence type="inferred from homology"/>
<dbReference type="GO" id="GO:0052856">
    <property type="term" value="F:NAD(P)HX epimerase activity"/>
    <property type="evidence" value="ECO:0007669"/>
    <property type="project" value="TreeGrafter"/>
</dbReference>
<organism evidence="8 9">
    <name type="scientific">Sulfuriferula multivorans</name>
    <dbReference type="NCBI Taxonomy" id="1559896"/>
    <lineage>
        <taxon>Bacteria</taxon>
        <taxon>Pseudomonadati</taxon>
        <taxon>Pseudomonadota</taxon>
        <taxon>Betaproteobacteria</taxon>
        <taxon>Nitrosomonadales</taxon>
        <taxon>Sulfuricellaceae</taxon>
        <taxon>Sulfuriferula</taxon>
    </lineage>
</organism>
<keyword evidence="5 6" id="KW-0456">Lyase</keyword>
<dbReference type="RefSeq" id="WP_124703552.1">
    <property type="nucleotide sequence ID" value="NZ_BGOW01000002.1"/>
</dbReference>
<comment type="catalytic activity">
    <reaction evidence="6">
        <text>(6S)-NADPHX + ADP = AMP + phosphate + NADPH + H(+)</text>
        <dbReference type="Rhea" id="RHEA:32235"/>
        <dbReference type="ChEBI" id="CHEBI:15378"/>
        <dbReference type="ChEBI" id="CHEBI:43474"/>
        <dbReference type="ChEBI" id="CHEBI:57783"/>
        <dbReference type="ChEBI" id="CHEBI:64076"/>
        <dbReference type="ChEBI" id="CHEBI:456215"/>
        <dbReference type="ChEBI" id="CHEBI:456216"/>
        <dbReference type="EC" id="4.2.1.136"/>
    </reaction>
</comment>
<comment type="cofactor">
    <cofactor evidence="6">
        <name>Mg(2+)</name>
        <dbReference type="ChEBI" id="CHEBI:18420"/>
    </cofactor>
</comment>
<feature type="binding site" evidence="6">
    <location>
        <position position="44"/>
    </location>
    <ligand>
        <name>(6S)-NADPHX</name>
        <dbReference type="ChEBI" id="CHEBI:64076"/>
    </ligand>
</feature>
<dbReference type="GO" id="GO:0052855">
    <property type="term" value="F:ADP-dependent NAD(P)H-hydrate dehydratase activity"/>
    <property type="evidence" value="ECO:0007669"/>
    <property type="project" value="UniProtKB-UniRule"/>
</dbReference>
<feature type="domain" description="YjeF C-terminal" evidence="7">
    <location>
        <begin position="9"/>
        <end position="279"/>
    </location>
</feature>
<dbReference type="OrthoDB" id="9806925at2"/>
<feature type="binding site" evidence="6">
    <location>
        <position position="152"/>
    </location>
    <ligand>
        <name>(6S)-NADPHX</name>
        <dbReference type="ChEBI" id="CHEBI:64076"/>
    </ligand>
</feature>
<evidence type="ECO:0000256" key="5">
    <source>
        <dbReference type="ARBA" id="ARBA00023239"/>
    </source>
</evidence>
<keyword evidence="4 6" id="KW-0520">NAD</keyword>
<comment type="caution">
    <text evidence="8">The sequence shown here is derived from an EMBL/GenBank/DDBJ whole genome shotgun (WGS) entry which is preliminary data.</text>
</comment>
<keyword evidence="2 6" id="KW-0067">ATP-binding</keyword>
<comment type="function">
    <text evidence="6">Catalyzes the dehydration of the S-form of NAD(P)HX at the expense of ADP, which is converted to AMP. Together with NAD(P)HX epimerase, which catalyzes the epimerization of the S- and R-forms, the enzyme allows the repair of both epimers of NAD(P)HX, a damaged form of NAD(P)H that is a result of enzymatic or heat-dependent hydration.</text>
</comment>
<dbReference type="InterPro" id="IPR029056">
    <property type="entry name" value="Ribokinase-like"/>
</dbReference>
<evidence type="ECO:0000256" key="2">
    <source>
        <dbReference type="ARBA" id="ARBA00022840"/>
    </source>
</evidence>
<evidence type="ECO:0000313" key="8">
    <source>
        <dbReference type="EMBL" id="GBL44728.1"/>
    </source>
</evidence>
<gene>
    <name evidence="6" type="primary">nnrD</name>
    <name evidence="8" type="ORF">SFMTTN_0529</name>
</gene>
<dbReference type="AlphaFoldDB" id="A0A401JAN6"/>
<dbReference type="PROSITE" id="PS51383">
    <property type="entry name" value="YJEF_C_3"/>
    <property type="match status" value="1"/>
</dbReference>
<reference evidence="8 9" key="1">
    <citation type="journal article" date="2019" name="Front. Microbiol.">
        <title>Genomes of Neutrophilic Sulfur-Oxidizing Chemolithoautotrophs Representing 9 Proteobacterial Species From 8 Genera.</title>
        <authorList>
            <person name="Watanabe T."/>
            <person name="Kojima H."/>
            <person name="Umezawa K."/>
            <person name="Hori C."/>
            <person name="Takasuka T.E."/>
            <person name="Kato Y."/>
            <person name="Fukui M."/>
        </authorList>
    </citation>
    <scope>NUCLEOTIDE SEQUENCE [LARGE SCALE GENOMIC DNA]</scope>
    <source>
        <strain evidence="8 9">TTN</strain>
    </source>
</reference>
<dbReference type="CDD" id="cd01171">
    <property type="entry name" value="YXKO-related"/>
    <property type="match status" value="1"/>
</dbReference>
<dbReference type="GO" id="GO:0005524">
    <property type="term" value="F:ATP binding"/>
    <property type="evidence" value="ECO:0007669"/>
    <property type="project" value="UniProtKB-KW"/>
</dbReference>
<feature type="binding site" evidence="6">
    <location>
        <position position="219"/>
    </location>
    <ligand>
        <name>(6S)-NADPHX</name>
        <dbReference type="ChEBI" id="CHEBI:64076"/>
    </ligand>
</feature>
<sequence length="281" mass="28783">MKPHTNQLIGKAILDALPTRPLDSNKGNFGSVGILGGAPGMTGAVLLAARAALHLGAGKTYAASLSSGITLDCMQPEIMLLDPSQLLDTALTVLAVGPGLGQSEQARQLLESALKNPAILVLDADALNLLAASPDLKNLTLARTSPTLLTPHPGEAARLLACDTKTIQRDRPAAALQLAEKYCAWVVLKGAGSICTGPGKEWRINTTGNPGLSSAGMGDVLTGMVAALLAQGLEPFAALQLAAYLHGAAADALLLQGIGPVGLTASEVMLEARKILNQRAI</sequence>
<comment type="similarity">
    <text evidence="6">Belongs to the NnrD/CARKD family.</text>
</comment>
<dbReference type="PANTHER" id="PTHR12592">
    <property type="entry name" value="ATP-DEPENDENT (S)-NAD(P)H-HYDRATE DEHYDRATASE FAMILY MEMBER"/>
    <property type="match status" value="1"/>
</dbReference>
<comment type="subunit">
    <text evidence="6">Homotetramer.</text>
</comment>
<comment type="catalytic activity">
    <reaction evidence="6">
        <text>(6S)-NADHX + ADP = AMP + phosphate + NADH + H(+)</text>
        <dbReference type="Rhea" id="RHEA:32223"/>
        <dbReference type="ChEBI" id="CHEBI:15378"/>
        <dbReference type="ChEBI" id="CHEBI:43474"/>
        <dbReference type="ChEBI" id="CHEBI:57945"/>
        <dbReference type="ChEBI" id="CHEBI:64074"/>
        <dbReference type="ChEBI" id="CHEBI:456215"/>
        <dbReference type="ChEBI" id="CHEBI:456216"/>
        <dbReference type="EC" id="4.2.1.136"/>
    </reaction>
</comment>
<evidence type="ECO:0000256" key="6">
    <source>
        <dbReference type="HAMAP-Rule" id="MF_01965"/>
    </source>
</evidence>
<dbReference type="Pfam" id="PF01256">
    <property type="entry name" value="Carb_kinase"/>
    <property type="match status" value="1"/>
</dbReference>
<evidence type="ECO:0000256" key="1">
    <source>
        <dbReference type="ARBA" id="ARBA00022741"/>
    </source>
</evidence>
<dbReference type="SUPFAM" id="SSF53613">
    <property type="entry name" value="Ribokinase-like"/>
    <property type="match status" value="1"/>
</dbReference>
<dbReference type="HAMAP" id="MF_01965">
    <property type="entry name" value="NADHX_dehydratase"/>
    <property type="match status" value="1"/>
</dbReference>
<dbReference type="GO" id="GO:0046496">
    <property type="term" value="P:nicotinamide nucleotide metabolic process"/>
    <property type="evidence" value="ECO:0007669"/>
    <property type="project" value="UniProtKB-UniRule"/>
</dbReference>
<evidence type="ECO:0000256" key="4">
    <source>
        <dbReference type="ARBA" id="ARBA00023027"/>
    </source>
</evidence>
<dbReference type="Proteomes" id="UP000286806">
    <property type="component" value="Unassembled WGS sequence"/>
</dbReference>
<dbReference type="Gene3D" id="3.40.1190.20">
    <property type="match status" value="1"/>
</dbReference>
<keyword evidence="9" id="KW-1185">Reference proteome</keyword>
<dbReference type="EC" id="4.2.1.136" evidence="6"/>
<dbReference type="InterPro" id="IPR017953">
    <property type="entry name" value="Carbohydrate_kinase_pred_CS"/>
</dbReference>
<feature type="binding site" evidence="6">
    <location>
        <begin position="189"/>
        <end position="193"/>
    </location>
    <ligand>
        <name>AMP</name>
        <dbReference type="ChEBI" id="CHEBI:456215"/>
    </ligand>
</feature>
<dbReference type="GO" id="GO:0110051">
    <property type="term" value="P:metabolite repair"/>
    <property type="evidence" value="ECO:0007669"/>
    <property type="project" value="TreeGrafter"/>
</dbReference>
<dbReference type="PROSITE" id="PS01050">
    <property type="entry name" value="YJEF_C_2"/>
    <property type="match status" value="1"/>
</dbReference>